<evidence type="ECO:0000256" key="5">
    <source>
        <dbReference type="HAMAP-Rule" id="MF_00527"/>
    </source>
</evidence>
<dbReference type="InterPro" id="IPR003180">
    <property type="entry name" value="MPG"/>
</dbReference>
<dbReference type="EMBL" id="LHQS01000002">
    <property type="protein sequence ID" value="RXE56475.1"/>
    <property type="molecule type" value="Genomic_DNA"/>
</dbReference>
<proteinExistence type="inferred from homology"/>
<dbReference type="GO" id="GO:0003905">
    <property type="term" value="F:alkylbase DNA N-glycosylase activity"/>
    <property type="evidence" value="ECO:0007669"/>
    <property type="project" value="InterPro"/>
</dbReference>
<organism evidence="6 7">
    <name type="scientific">Methanoculleus taiwanensis</name>
    <dbReference type="NCBI Taxonomy" id="1550565"/>
    <lineage>
        <taxon>Archaea</taxon>
        <taxon>Methanobacteriati</taxon>
        <taxon>Methanobacteriota</taxon>
        <taxon>Stenosarchaea group</taxon>
        <taxon>Methanomicrobia</taxon>
        <taxon>Methanomicrobiales</taxon>
        <taxon>Methanomicrobiaceae</taxon>
        <taxon>Methanoculleus</taxon>
    </lineage>
</organism>
<dbReference type="AlphaFoldDB" id="A0A498H2J8"/>
<dbReference type="Pfam" id="PF02245">
    <property type="entry name" value="Pur_DNA_glyco"/>
    <property type="match status" value="1"/>
</dbReference>
<evidence type="ECO:0000256" key="4">
    <source>
        <dbReference type="ARBA" id="ARBA00023204"/>
    </source>
</evidence>
<evidence type="ECO:0000256" key="3">
    <source>
        <dbReference type="ARBA" id="ARBA00022801"/>
    </source>
</evidence>
<comment type="similarity">
    <text evidence="1 5">Belongs to the DNA glycosylase MPG family.</text>
</comment>
<keyword evidence="4 5" id="KW-0234">DNA repair</keyword>
<keyword evidence="3 5" id="KW-0378">Hydrolase</keyword>
<evidence type="ECO:0000256" key="2">
    <source>
        <dbReference type="ARBA" id="ARBA00022763"/>
    </source>
</evidence>
<dbReference type="InterPro" id="IPR011034">
    <property type="entry name" value="Formyl_transferase-like_C_sf"/>
</dbReference>
<dbReference type="GO" id="GO:0003677">
    <property type="term" value="F:DNA binding"/>
    <property type="evidence" value="ECO:0007669"/>
    <property type="project" value="InterPro"/>
</dbReference>
<name>A0A498H2J8_9EURY</name>
<dbReference type="NCBIfam" id="TIGR00567">
    <property type="entry name" value="3mg"/>
    <property type="match status" value="1"/>
</dbReference>
<reference evidence="6 7" key="1">
    <citation type="journal article" date="2015" name="Int. J. Syst. Evol. Microbiol.">
        <title>Methanoculleus taiwanensis sp. nov., a methanogen isolated from deep marine sediment at the deformation front area near Taiwan.</title>
        <authorList>
            <person name="Weng C.Y."/>
            <person name="Chen S.C."/>
            <person name="Lai M.C."/>
            <person name="Wu S.Y."/>
            <person name="Lin S."/>
            <person name="Yang T.F."/>
            <person name="Chen P.C."/>
        </authorList>
    </citation>
    <scope>NUCLEOTIDE SEQUENCE [LARGE SCALE GENOMIC DNA]</scope>
    <source>
        <strain evidence="6 7">CYW4</strain>
    </source>
</reference>
<dbReference type="NCBIfam" id="NF002003">
    <property type="entry name" value="PRK00802.1-3"/>
    <property type="match status" value="1"/>
</dbReference>
<dbReference type="GO" id="GO:0006284">
    <property type="term" value="P:base-excision repair"/>
    <property type="evidence" value="ECO:0007669"/>
    <property type="project" value="InterPro"/>
</dbReference>
<evidence type="ECO:0000313" key="7">
    <source>
        <dbReference type="Proteomes" id="UP000290932"/>
    </source>
</evidence>
<dbReference type="Proteomes" id="UP000290932">
    <property type="component" value="Unassembled WGS sequence"/>
</dbReference>
<protein>
    <recommendedName>
        <fullName evidence="5">Putative 3-methyladenine DNA glycosylase</fullName>
        <ecNumber evidence="5">3.2.2.-</ecNumber>
    </recommendedName>
</protein>
<evidence type="ECO:0000313" key="6">
    <source>
        <dbReference type="EMBL" id="RXE56475.1"/>
    </source>
</evidence>
<gene>
    <name evidence="6" type="ORF">ABH15_10420</name>
</gene>
<evidence type="ECO:0000256" key="1">
    <source>
        <dbReference type="ARBA" id="ARBA00009232"/>
    </source>
</evidence>
<dbReference type="PANTHER" id="PTHR10429">
    <property type="entry name" value="DNA-3-METHYLADENINE GLYCOSYLASE"/>
    <property type="match status" value="1"/>
</dbReference>
<sequence length="198" mass="21644">MLLSPAFYKRDTVTVAQELLGCLLVHREGAKTTSGWIVEDEAYLRGDPAAHSFRGETKRNSVLFGPTGRAYIYRIYGLHTCVNIVTGTEGDGEAVLIRALEPAQGIELMQERRGTQDLVSLCNGPGKLASALGITMDLNGASLHSSSLQVWSPDSLPDHRPEGTSGEIVQTTRVGITKAADLPLRFYLNDSRFVSRRR</sequence>
<keyword evidence="2 5" id="KW-0227">DNA damage</keyword>
<comment type="caution">
    <text evidence="6">The sequence shown here is derived from an EMBL/GenBank/DDBJ whole genome shotgun (WGS) entry which is preliminary data.</text>
</comment>
<dbReference type="FunFam" id="3.10.300.10:FF:000001">
    <property type="entry name" value="Putative 3-methyladenine DNA glycosylase"/>
    <property type="match status" value="1"/>
</dbReference>
<dbReference type="HAMAP" id="MF_00527">
    <property type="entry name" value="3MGH"/>
    <property type="match status" value="1"/>
</dbReference>
<dbReference type="PANTHER" id="PTHR10429:SF0">
    <property type="entry name" value="DNA-3-METHYLADENINE GLYCOSYLASE"/>
    <property type="match status" value="1"/>
</dbReference>
<dbReference type="SUPFAM" id="SSF50486">
    <property type="entry name" value="FMT C-terminal domain-like"/>
    <property type="match status" value="1"/>
</dbReference>
<keyword evidence="7" id="KW-1185">Reference proteome</keyword>
<dbReference type="CDD" id="cd00540">
    <property type="entry name" value="AAG"/>
    <property type="match status" value="1"/>
</dbReference>
<dbReference type="InterPro" id="IPR036995">
    <property type="entry name" value="MPG_sf"/>
</dbReference>
<dbReference type="Gene3D" id="3.10.300.10">
    <property type="entry name" value="Methylpurine-DNA glycosylase (MPG)"/>
    <property type="match status" value="1"/>
</dbReference>
<accession>A0A498H2J8</accession>
<dbReference type="EC" id="3.2.2.-" evidence="5"/>
<dbReference type="OrthoDB" id="31217at2157"/>